<evidence type="ECO:0000256" key="12">
    <source>
        <dbReference type="ARBA" id="ARBA00023244"/>
    </source>
</evidence>
<comment type="subunit">
    <text evidence="4">Monomer.</text>
</comment>
<dbReference type="Gene3D" id="3.80.30.20">
    <property type="entry name" value="tm_1862 like domain"/>
    <property type="match status" value="1"/>
</dbReference>
<feature type="binding site" evidence="16">
    <location>
        <position position="58"/>
    </location>
    <ligand>
        <name>S-adenosyl-L-methionine</name>
        <dbReference type="ChEBI" id="CHEBI:59789"/>
        <label>1</label>
    </ligand>
</feature>
<keyword evidence="12 15" id="KW-0627">Porphyrin biosynthesis</keyword>
<dbReference type="EC" id="1.3.98.3" evidence="15"/>
<dbReference type="PROSITE" id="PS51918">
    <property type="entry name" value="RADICAL_SAM"/>
    <property type="match status" value="1"/>
</dbReference>
<evidence type="ECO:0000256" key="7">
    <source>
        <dbReference type="ARBA" id="ARBA00022691"/>
    </source>
</evidence>
<dbReference type="SMART" id="SM00729">
    <property type="entry name" value="Elp3"/>
    <property type="match status" value="1"/>
</dbReference>
<sequence>MQTADSTSLLQKYNVPAPRYTSYPPVPFWKNNLTETAWSEAVKKAYRLFGDIEGITLYVHLPYCESLCTYCGCNKHITVNHAVELPYIYSVMKEWDAYTKILPFRPKLAGIHLGGGTPTFFSPKSLKLLINHLTAQSDIIPDAEFSFEGHPNNTTAEHLAALHEVGFNRVSFGIQDFDVSVQKAIHRIQPFEKVAEVTESARKIGYNSINFDLIYGLPHQSLASIEDTFQRVATLRPDRIAFYSYAHVPEAFPAQRSFEKHLPNEIEKRELYEQGRCLLADMGYLEVGMDHFALPTDPLYLAKASKTLHRNFMGYTTQPSKILIGLGNSAISDVYFAYAQNEKKIAAYKSLVENQESTIAKGHLLTDEDLSIKQLILSLICNHEASWPSGYSPFERTQWLTPLGVFKEEDLLDFDSSGIYIREKGIAFIRNICMTFDPTMQKKKQVSFSKAI</sequence>
<keyword evidence="11 15" id="KW-0411">Iron-sulfur</keyword>
<comment type="function">
    <text evidence="13">Involved in the heme biosynthesis. Catalyzes the anaerobic oxidative decarboxylation of propionate groups of rings A and B of coproporphyrinogen III to yield the vinyl groups in protoporphyrinogen IX.</text>
</comment>
<evidence type="ECO:0000256" key="10">
    <source>
        <dbReference type="ARBA" id="ARBA00023004"/>
    </source>
</evidence>
<keyword evidence="7 15" id="KW-0949">S-adenosyl-L-methionine</keyword>
<feature type="binding site" evidence="16">
    <location>
        <begin position="70"/>
        <end position="72"/>
    </location>
    <ligand>
        <name>S-adenosyl-L-methionine</name>
        <dbReference type="ChEBI" id="CHEBI:59789"/>
        <label>2</label>
    </ligand>
</feature>
<evidence type="ECO:0000256" key="11">
    <source>
        <dbReference type="ARBA" id="ARBA00023014"/>
    </source>
</evidence>
<dbReference type="AlphaFoldDB" id="R7ZT15"/>
<evidence type="ECO:0000256" key="16">
    <source>
        <dbReference type="PIRSR" id="PIRSR000167-1"/>
    </source>
</evidence>
<evidence type="ECO:0000256" key="15">
    <source>
        <dbReference type="PIRNR" id="PIRNR000167"/>
    </source>
</evidence>
<dbReference type="GO" id="GO:0004109">
    <property type="term" value="F:coproporphyrinogen oxidase activity"/>
    <property type="evidence" value="ECO:0007669"/>
    <property type="project" value="InterPro"/>
</dbReference>
<dbReference type="GO" id="GO:0046872">
    <property type="term" value="F:metal ion binding"/>
    <property type="evidence" value="ECO:0007669"/>
    <property type="project" value="UniProtKB-KW"/>
</dbReference>
<evidence type="ECO:0000256" key="5">
    <source>
        <dbReference type="ARBA" id="ARBA00022485"/>
    </source>
</evidence>
<organism evidence="19 20">
    <name type="scientific">Lunatimonas lonarensis</name>
    <dbReference type="NCBI Taxonomy" id="1232681"/>
    <lineage>
        <taxon>Bacteria</taxon>
        <taxon>Pseudomonadati</taxon>
        <taxon>Bacteroidota</taxon>
        <taxon>Cytophagia</taxon>
        <taxon>Cytophagales</taxon>
        <taxon>Cyclobacteriaceae</taxon>
    </lineage>
</organism>
<dbReference type="GO" id="GO:0051539">
    <property type="term" value="F:4 iron, 4 sulfur cluster binding"/>
    <property type="evidence" value="ECO:0007669"/>
    <property type="project" value="UniProtKB-KW"/>
</dbReference>
<dbReference type="Gene3D" id="1.10.10.920">
    <property type="match status" value="1"/>
</dbReference>
<evidence type="ECO:0000256" key="17">
    <source>
        <dbReference type="PIRSR" id="PIRSR000167-2"/>
    </source>
</evidence>
<evidence type="ECO:0000256" key="13">
    <source>
        <dbReference type="ARBA" id="ARBA00024295"/>
    </source>
</evidence>
<dbReference type="EMBL" id="AQHR01000061">
    <property type="protein sequence ID" value="EON77222.1"/>
    <property type="molecule type" value="Genomic_DNA"/>
</dbReference>
<dbReference type="InterPro" id="IPR004558">
    <property type="entry name" value="Coprogen_oxidase_HemN"/>
</dbReference>
<protein>
    <recommendedName>
        <fullName evidence="15">Coproporphyrinogen-III oxidase</fullName>
        <ecNumber evidence="15">1.3.98.3</ecNumber>
    </recommendedName>
</protein>
<evidence type="ECO:0000256" key="6">
    <source>
        <dbReference type="ARBA" id="ARBA00022490"/>
    </source>
</evidence>
<evidence type="ECO:0000256" key="2">
    <source>
        <dbReference type="ARBA" id="ARBA00004785"/>
    </source>
</evidence>
<feature type="binding site" evidence="16">
    <location>
        <position position="246"/>
    </location>
    <ligand>
        <name>S-adenosyl-L-methionine</name>
        <dbReference type="ChEBI" id="CHEBI:59789"/>
        <label>2</label>
    </ligand>
</feature>
<dbReference type="InterPro" id="IPR023404">
    <property type="entry name" value="rSAM_horseshoe"/>
</dbReference>
<dbReference type="PATRIC" id="fig|1288963.3.peg.2294"/>
<dbReference type="SFLD" id="SFLDS00029">
    <property type="entry name" value="Radical_SAM"/>
    <property type="match status" value="1"/>
</dbReference>
<comment type="catalytic activity">
    <reaction evidence="14 15">
        <text>coproporphyrinogen III + 2 S-adenosyl-L-methionine = protoporphyrinogen IX + 2 5'-deoxyadenosine + 2 L-methionine + 2 CO2</text>
        <dbReference type="Rhea" id="RHEA:15425"/>
        <dbReference type="ChEBI" id="CHEBI:16526"/>
        <dbReference type="ChEBI" id="CHEBI:17319"/>
        <dbReference type="ChEBI" id="CHEBI:57307"/>
        <dbReference type="ChEBI" id="CHEBI:57309"/>
        <dbReference type="ChEBI" id="CHEBI:57844"/>
        <dbReference type="ChEBI" id="CHEBI:59789"/>
        <dbReference type="EC" id="1.3.98.3"/>
    </reaction>
</comment>
<dbReference type="SUPFAM" id="SSF102114">
    <property type="entry name" value="Radical SAM enzymes"/>
    <property type="match status" value="1"/>
</dbReference>
<dbReference type="SFLD" id="SFLDG01065">
    <property type="entry name" value="anaerobic_coproporphyrinogen-I"/>
    <property type="match status" value="1"/>
</dbReference>
<comment type="subcellular location">
    <subcellularLocation>
        <location evidence="1 15">Cytoplasm</location>
    </subcellularLocation>
</comment>
<dbReference type="InterPro" id="IPR034505">
    <property type="entry name" value="Coproporphyrinogen-III_oxidase"/>
</dbReference>
<accession>R7ZT15</accession>
<dbReference type="OrthoDB" id="9808022at2"/>
<dbReference type="Pfam" id="PF04055">
    <property type="entry name" value="Radical_SAM"/>
    <property type="match status" value="1"/>
</dbReference>
<dbReference type="GO" id="GO:0051989">
    <property type="term" value="F:coproporphyrinogen dehydrogenase activity"/>
    <property type="evidence" value="ECO:0007669"/>
    <property type="project" value="UniProtKB-EC"/>
</dbReference>
<evidence type="ECO:0000256" key="4">
    <source>
        <dbReference type="ARBA" id="ARBA00011245"/>
    </source>
</evidence>
<keyword evidence="6 15" id="KW-0963">Cytoplasm</keyword>
<dbReference type="InterPro" id="IPR007197">
    <property type="entry name" value="rSAM"/>
</dbReference>
<feature type="binding site" evidence="17">
    <location>
        <position position="71"/>
    </location>
    <ligand>
        <name>[4Fe-4S] cluster</name>
        <dbReference type="ChEBI" id="CHEBI:49883"/>
        <note>4Fe-4S-S-AdoMet</note>
    </ligand>
</feature>
<comment type="caution">
    <text evidence="19">The sequence shown here is derived from an EMBL/GenBank/DDBJ whole genome shotgun (WGS) entry which is preliminary data.</text>
</comment>
<feature type="binding site" evidence="16">
    <location>
        <position position="115"/>
    </location>
    <ligand>
        <name>S-adenosyl-L-methionine</name>
        <dbReference type="ChEBI" id="CHEBI:59789"/>
        <label>1</label>
    </ligand>
</feature>
<feature type="binding site" evidence="16">
    <location>
        <position position="187"/>
    </location>
    <ligand>
        <name>S-adenosyl-L-methionine</name>
        <dbReference type="ChEBI" id="CHEBI:59789"/>
        <label>2</label>
    </ligand>
</feature>
<keyword evidence="8 15" id="KW-0479">Metal-binding</keyword>
<feature type="binding site" evidence="16">
    <location>
        <position position="175"/>
    </location>
    <ligand>
        <name>S-adenosyl-L-methionine</name>
        <dbReference type="ChEBI" id="CHEBI:59789"/>
        <label>2</label>
    </ligand>
</feature>
<feature type="binding site" evidence="16">
    <location>
        <position position="148"/>
    </location>
    <ligand>
        <name>S-adenosyl-L-methionine</name>
        <dbReference type="ChEBI" id="CHEBI:59789"/>
        <label>1</label>
    </ligand>
</feature>
<feature type="binding site" evidence="17">
    <location>
        <position position="64"/>
    </location>
    <ligand>
        <name>[4Fe-4S] cluster</name>
        <dbReference type="ChEBI" id="CHEBI:49883"/>
        <note>4Fe-4S-S-AdoMet</note>
    </ligand>
</feature>
<dbReference type="GO" id="GO:0005737">
    <property type="term" value="C:cytoplasm"/>
    <property type="evidence" value="ECO:0007669"/>
    <property type="project" value="UniProtKB-SubCell"/>
</dbReference>
<dbReference type="STRING" id="1232681.ADIS_2302"/>
<keyword evidence="10 15" id="KW-0408">Iron</keyword>
<comment type="cofactor">
    <cofactor evidence="15 17">
        <name>[4Fe-4S] cluster</name>
        <dbReference type="ChEBI" id="CHEBI:49883"/>
    </cofactor>
    <text evidence="15 17">Binds 1 [4Fe-4S] cluster. The cluster is coordinated with 3 cysteines and an exchangeable S-adenosyl-L-methionine.</text>
</comment>
<feature type="binding site" evidence="17">
    <location>
        <position position="68"/>
    </location>
    <ligand>
        <name>[4Fe-4S] cluster</name>
        <dbReference type="ChEBI" id="CHEBI:49883"/>
        <note>4Fe-4S-S-AdoMet</note>
    </ligand>
</feature>
<feature type="binding site" evidence="16">
    <location>
        <position position="331"/>
    </location>
    <ligand>
        <name>S-adenosyl-L-methionine</name>
        <dbReference type="ChEBI" id="CHEBI:59789"/>
        <label>1</label>
    </ligand>
</feature>
<comment type="similarity">
    <text evidence="3 15">Belongs to the anaerobic coproporphyrinogen-III oxidase family.</text>
</comment>
<feature type="binding site" evidence="16">
    <location>
        <begin position="116"/>
        <end position="117"/>
    </location>
    <ligand>
        <name>S-adenosyl-L-methionine</name>
        <dbReference type="ChEBI" id="CHEBI:59789"/>
        <label>2</label>
    </ligand>
</feature>
<dbReference type="RefSeq" id="WP_010854440.1">
    <property type="nucleotide sequence ID" value="NZ_AQHR01000061.1"/>
</dbReference>
<proteinExistence type="inferred from homology"/>
<dbReference type="GO" id="GO:0006782">
    <property type="term" value="P:protoporphyrinogen IX biosynthetic process"/>
    <property type="evidence" value="ECO:0007669"/>
    <property type="project" value="UniProtKB-UniPathway"/>
</dbReference>
<dbReference type="Proteomes" id="UP000013909">
    <property type="component" value="Unassembled WGS sequence"/>
</dbReference>
<evidence type="ECO:0000313" key="20">
    <source>
        <dbReference type="Proteomes" id="UP000013909"/>
    </source>
</evidence>
<evidence type="ECO:0000313" key="19">
    <source>
        <dbReference type="EMBL" id="EON77222.1"/>
    </source>
</evidence>
<evidence type="ECO:0000256" key="9">
    <source>
        <dbReference type="ARBA" id="ARBA00023002"/>
    </source>
</evidence>
<keyword evidence="20" id="KW-1185">Reference proteome</keyword>
<comment type="pathway">
    <text evidence="2 15">Porphyrin-containing compound metabolism; protoporphyrin-IX biosynthesis; protoporphyrinogen-IX from coproporphyrinogen-III (AdoMet route): step 1/1.</text>
</comment>
<evidence type="ECO:0000256" key="8">
    <source>
        <dbReference type="ARBA" id="ARBA00022723"/>
    </source>
</evidence>
<reference evidence="19 20" key="1">
    <citation type="submission" date="2013-02" db="EMBL/GenBank/DDBJ databases">
        <title>A novel strain isolated from Lonar lake, Maharashtra, India.</title>
        <authorList>
            <person name="Singh A."/>
        </authorList>
    </citation>
    <scope>NUCLEOTIDE SEQUENCE [LARGE SCALE GENOMIC DNA]</scope>
    <source>
        <strain evidence="19 20">AK24</strain>
    </source>
</reference>
<dbReference type="PANTHER" id="PTHR13932">
    <property type="entry name" value="COPROPORPHYRINIGEN III OXIDASE"/>
    <property type="match status" value="1"/>
</dbReference>
<dbReference type="PANTHER" id="PTHR13932:SF6">
    <property type="entry name" value="OXYGEN-INDEPENDENT COPROPORPHYRINOGEN III OXIDASE"/>
    <property type="match status" value="1"/>
</dbReference>
<name>R7ZT15_9BACT</name>
<feature type="binding site" evidence="16">
    <location>
        <position position="212"/>
    </location>
    <ligand>
        <name>S-adenosyl-L-methionine</name>
        <dbReference type="ChEBI" id="CHEBI:59789"/>
        <label>2</label>
    </ligand>
</feature>
<keyword evidence="9 15" id="KW-0560">Oxidoreductase</keyword>
<evidence type="ECO:0000256" key="14">
    <source>
        <dbReference type="ARBA" id="ARBA00048321"/>
    </source>
</evidence>
<evidence type="ECO:0000256" key="1">
    <source>
        <dbReference type="ARBA" id="ARBA00004496"/>
    </source>
</evidence>
<gene>
    <name evidence="19" type="ORF">ADIS_2302</name>
</gene>
<evidence type="ECO:0000256" key="3">
    <source>
        <dbReference type="ARBA" id="ARBA00005493"/>
    </source>
</evidence>
<dbReference type="PIRSF" id="PIRSF000167">
    <property type="entry name" value="HemN"/>
    <property type="match status" value="1"/>
</dbReference>
<feature type="domain" description="Radical SAM core" evidence="18">
    <location>
        <begin position="49"/>
        <end position="290"/>
    </location>
</feature>
<keyword evidence="5 15" id="KW-0004">4Fe-4S</keyword>
<dbReference type="UniPathway" id="UPA00251">
    <property type="reaction ID" value="UER00323"/>
</dbReference>
<dbReference type="InterPro" id="IPR006638">
    <property type="entry name" value="Elp3/MiaA/NifB-like_rSAM"/>
</dbReference>
<evidence type="ECO:0000259" key="18">
    <source>
        <dbReference type="PROSITE" id="PS51918"/>
    </source>
</evidence>
<dbReference type="NCBIfam" id="TIGR00538">
    <property type="entry name" value="hemN"/>
    <property type="match status" value="1"/>
</dbReference>
<dbReference type="InterPro" id="IPR058240">
    <property type="entry name" value="rSAM_sf"/>
</dbReference>